<dbReference type="OrthoDB" id="3528137at2"/>
<organism evidence="3 4">
    <name type="scientific">Micromonospora wenchangensis</name>
    <dbReference type="NCBI Taxonomy" id="1185415"/>
    <lineage>
        <taxon>Bacteria</taxon>
        <taxon>Bacillati</taxon>
        <taxon>Actinomycetota</taxon>
        <taxon>Actinomycetes</taxon>
        <taxon>Micromonosporales</taxon>
        <taxon>Micromonosporaceae</taxon>
        <taxon>Micromonospora</taxon>
    </lineage>
</organism>
<comment type="caution">
    <text evidence="3">The sequence shown here is derived from an EMBL/GenBank/DDBJ whole genome shotgun (WGS) entry which is preliminary data.</text>
</comment>
<evidence type="ECO:0000259" key="2">
    <source>
        <dbReference type="Pfam" id="PF00668"/>
    </source>
</evidence>
<dbReference type="InterPro" id="IPR023213">
    <property type="entry name" value="CAT-like_dom_sf"/>
</dbReference>
<dbReference type="AlphaFoldDB" id="A0A246RMW8"/>
<keyword evidence="4" id="KW-1185">Reference proteome</keyword>
<dbReference type="GO" id="GO:0003824">
    <property type="term" value="F:catalytic activity"/>
    <property type="evidence" value="ECO:0007669"/>
    <property type="project" value="InterPro"/>
</dbReference>
<protein>
    <recommendedName>
        <fullName evidence="2">Condensation domain-containing protein</fullName>
    </recommendedName>
</protein>
<accession>A0A246RMW8</accession>
<name>A0A246RMW8_9ACTN</name>
<dbReference type="InterPro" id="IPR001242">
    <property type="entry name" value="Condensation_dom"/>
</dbReference>
<gene>
    <name evidence="3" type="ORF">B5D80_15020</name>
</gene>
<evidence type="ECO:0000313" key="3">
    <source>
        <dbReference type="EMBL" id="OWV07096.1"/>
    </source>
</evidence>
<dbReference type="Gene3D" id="3.30.559.10">
    <property type="entry name" value="Chloramphenicol acetyltransferase-like domain"/>
    <property type="match status" value="1"/>
</dbReference>
<dbReference type="GO" id="GO:0008610">
    <property type="term" value="P:lipid biosynthetic process"/>
    <property type="evidence" value="ECO:0007669"/>
    <property type="project" value="UniProtKB-ARBA"/>
</dbReference>
<feature type="domain" description="Condensation" evidence="2">
    <location>
        <begin position="36"/>
        <end position="340"/>
    </location>
</feature>
<dbReference type="EMBL" id="MZMV01000022">
    <property type="protein sequence ID" value="OWV07096.1"/>
    <property type="molecule type" value="Genomic_DNA"/>
</dbReference>
<evidence type="ECO:0000313" key="4">
    <source>
        <dbReference type="Proteomes" id="UP000197174"/>
    </source>
</evidence>
<feature type="region of interest" description="Disordered" evidence="1">
    <location>
        <begin position="551"/>
        <end position="574"/>
    </location>
</feature>
<dbReference type="Gene3D" id="3.30.559.30">
    <property type="entry name" value="Nonribosomal peptide synthetase, condensation domain"/>
    <property type="match status" value="1"/>
</dbReference>
<dbReference type="Pfam" id="PF00668">
    <property type="entry name" value="Condensation"/>
    <property type="match status" value="1"/>
</dbReference>
<dbReference type="SUPFAM" id="SSF52777">
    <property type="entry name" value="CoA-dependent acyltransferases"/>
    <property type="match status" value="2"/>
</dbReference>
<dbReference type="Proteomes" id="UP000197174">
    <property type="component" value="Unassembled WGS sequence"/>
</dbReference>
<reference evidence="3 4" key="1">
    <citation type="submission" date="2017-03" db="EMBL/GenBank/DDBJ databases">
        <title>Whole genome sequence of Micromonospora wenchangensis, isolated from mangrove soil.</title>
        <authorList>
            <person name="Yang H."/>
        </authorList>
    </citation>
    <scope>NUCLEOTIDE SEQUENCE [LARGE SCALE GENOMIC DNA]</scope>
    <source>
        <strain evidence="3 4">CCTCC AA 2012002</strain>
    </source>
</reference>
<proteinExistence type="predicted"/>
<evidence type="ECO:0000256" key="1">
    <source>
        <dbReference type="SAM" id="MobiDB-lite"/>
    </source>
</evidence>
<dbReference type="RefSeq" id="WP_088644492.1">
    <property type="nucleotide sequence ID" value="NZ_MZMV01000022.1"/>
</dbReference>
<sequence length="574" mass="61708">MVLTPARSIPVEFAGERGGEGPLTLGQLNILNWLGAMPEHSLANLWVELPIPGTPSIEEVTRAAAALIARHESLRTTCASGGEPRQQVAKTGVQLVEVYSLGEGHWGPRDRPVVAEALIRWLREHTDSAWRPLRMAVSVAPDDGGRVIACAAGFAHLTVDHAAIEILKRDFAGLLDQPGRGQLGHPGHQPLDQAELETTPAEQRRAEAALGYLRAQLQRVSHCLYTVPGARPGGESLAVELSSVAAAMAVRQIAARTRASRSSTVLAAVCAVVAHRANRRELVLPILSNNRFEHHLTGYVGSLVQSTLATVEVGDRDFDELVGHTWAAVLEASRHARYDAARRSAMDELVEHERGLRINYDPLFNSLVPESWSGLTGGVGFQAGRIDAALAQTRLLWRPMPRAGTPIRFSLNQLDGCLRLDAWSSDSGLMPRAELESVLLATERVLVAAAPGDLPRARTPEVIGLEPVTGTPDRILVDSCWVDVADVQRLVEAAVAPAVAHVFAEVGGRPLVAHLTATDTVRTPEQAHARCMAFLADHPTAITPRQYVICDAAPPEPDDPAAWPTPSATGSGRR</sequence>